<dbReference type="EMBL" id="JACCBH010000001">
    <property type="protein sequence ID" value="NYD54179.1"/>
    <property type="molecule type" value="Genomic_DNA"/>
</dbReference>
<feature type="chain" id="PRO_5038436471" evidence="4">
    <location>
        <begin position="25"/>
        <end position="332"/>
    </location>
</feature>
<dbReference type="PROSITE" id="PS51257">
    <property type="entry name" value="PROKAR_LIPOPROTEIN"/>
    <property type="match status" value="1"/>
</dbReference>
<evidence type="ECO:0000256" key="4">
    <source>
        <dbReference type="SAM" id="SignalP"/>
    </source>
</evidence>
<protein>
    <submittedName>
        <fullName evidence="6">Ribose transport system substrate-binding protein</fullName>
    </submittedName>
</protein>
<reference evidence="6 7" key="1">
    <citation type="submission" date="2020-07" db="EMBL/GenBank/DDBJ databases">
        <title>Sequencing the genomes of 1000 actinobacteria strains.</title>
        <authorList>
            <person name="Klenk H.-P."/>
        </authorList>
    </citation>
    <scope>NUCLEOTIDE SEQUENCE [LARGE SCALE GENOMIC DNA]</scope>
    <source>
        <strain evidence="6 7">DSM 22185</strain>
    </source>
</reference>
<dbReference type="CDD" id="cd20007">
    <property type="entry name" value="PBP1_ABC_sugar_binding-like"/>
    <property type="match status" value="1"/>
</dbReference>
<gene>
    <name evidence="6" type="ORF">BKA02_001234</name>
</gene>
<dbReference type="InterPro" id="IPR025997">
    <property type="entry name" value="SBP_2_dom"/>
</dbReference>
<accession>A0A7Y9EUF8</accession>
<dbReference type="Pfam" id="PF13407">
    <property type="entry name" value="Peripla_BP_4"/>
    <property type="match status" value="1"/>
</dbReference>
<evidence type="ECO:0000313" key="6">
    <source>
        <dbReference type="EMBL" id="NYD54179.1"/>
    </source>
</evidence>
<keyword evidence="3 4" id="KW-0732">Signal</keyword>
<sequence length="332" mass="33766">MKKTRKVTAALAATALLASLTGCASSGSAPDESGEGGSYSIALIPGVANDAYYGSVACGVQAVADKNGATVDVQAPNSFSPTDQIPILQSVIATRPDAIIIAPTDSKALYAPLREAVDAGIKVILVDTTLDDPSIAESQVSSDNEEAGKVAADTLAEALGGESGSVLTVNLTAGVTTTDAREEGFADAVSAIDGIDYLGQQYSNNSVQTAESIVSAAIAANPDLVGIFSTAAFNTEGAVAALKSAAVQDKVKVVGFNANPPGIDQIRNGDVFAQVVLKPYDEGVQAAEQAFNALNGDKVEEVITTGAVVATADNLDDPEIQKYLYSFDCPAS</sequence>
<comment type="similarity">
    <text evidence="2">Belongs to the bacterial solute-binding protein 2 family.</text>
</comment>
<comment type="subcellular location">
    <subcellularLocation>
        <location evidence="1">Cell envelope</location>
    </subcellularLocation>
</comment>
<proteinExistence type="inferred from homology"/>
<dbReference type="InterPro" id="IPR028082">
    <property type="entry name" value="Peripla_BP_I"/>
</dbReference>
<feature type="domain" description="Periplasmic binding protein" evidence="5">
    <location>
        <begin position="41"/>
        <end position="298"/>
    </location>
</feature>
<dbReference type="RefSeq" id="WP_179432287.1">
    <property type="nucleotide sequence ID" value="NZ_BAABLC010000001.1"/>
</dbReference>
<dbReference type="PANTHER" id="PTHR46847:SF1">
    <property type="entry name" value="D-ALLOSE-BINDING PERIPLASMIC PROTEIN-RELATED"/>
    <property type="match status" value="1"/>
</dbReference>
<feature type="signal peptide" evidence="4">
    <location>
        <begin position="1"/>
        <end position="24"/>
    </location>
</feature>
<organism evidence="6 7">
    <name type="scientific">Microbacterium pseudoresistens</name>
    <dbReference type="NCBI Taxonomy" id="640634"/>
    <lineage>
        <taxon>Bacteria</taxon>
        <taxon>Bacillati</taxon>
        <taxon>Actinomycetota</taxon>
        <taxon>Actinomycetes</taxon>
        <taxon>Micrococcales</taxon>
        <taxon>Microbacteriaceae</taxon>
        <taxon>Microbacterium</taxon>
    </lineage>
</organism>
<keyword evidence="7" id="KW-1185">Reference proteome</keyword>
<dbReference type="Proteomes" id="UP000552045">
    <property type="component" value="Unassembled WGS sequence"/>
</dbReference>
<dbReference type="Gene3D" id="3.40.50.2300">
    <property type="match status" value="2"/>
</dbReference>
<dbReference type="GO" id="GO:0030246">
    <property type="term" value="F:carbohydrate binding"/>
    <property type="evidence" value="ECO:0007669"/>
    <property type="project" value="UniProtKB-ARBA"/>
</dbReference>
<name>A0A7Y9EUF8_9MICO</name>
<comment type="caution">
    <text evidence="6">The sequence shown here is derived from an EMBL/GenBank/DDBJ whole genome shotgun (WGS) entry which is preliminary data.</text>
</comment>
<evidence type="ECO:0000259" key="5">
    <source>
        <dbReference type="Pfam" id="PF13407"/>
    </source>
</evidence>
<dbReference type="AlphaFoldDB" id="A0A7Y9EUF8"/>
<evidence type="ECO:0000256" key="2">
    <source>
        <dbReference type="ARBA" id="ARBA00007639"/>
    </source>
</evidence>
<dbReference type="GO" id="GO:0030313">
    <property type="term" value="C:cell envelope"/>
    <property type="evidence" value="ECO:0007669"/>
    <property type="project" value="UniProtKB-SubCell"/>
</dbReference>
<evidence type="ECO:0000256" key="1">
    <source>
        <dbReference type="ARBA" id="ARBA00004196"/>
    </source>
</evidence>
<dbReference type="SUPFAM" id="SSF53822">
    <property type="entry name" value="Periplasmic binding protein-like I"/>
    <property type="match status" value="1"/>
</dbReference>
<dbReference type="PANTHER" id="PTHR46847">
    <property type="entry name" value="D-ALLOSE-BINDING PERIPLASMIC PROTEIN-RELATED"/>
    <property type="match status" value="1"/>
</dbReference>
<evidence type="ECO:0000256" key="3">
    <source>
        <dbReference type="ARBA" id="ARBA00022729"/>
    </source>
</evidence>
<evidence type="ECO:0000313" key="7">
    <source>
        <dbReference type="Proteomes" id="UP000552045"/>
    </source>
</evidence>